<dbReference type="SUPFAM" id="SSF49899">
    <property type="entry name" value="Concanavalin A-like lectins/glucanases"/>
    <property type="match status" value="1"/>
</dbReference>
<evidence type="ECO:0000313" key="2">
    <source>
        <dbReference type="Proteomes" id="UP000317371"/>
    </source>
</evidence>
<dbReference type="InterPro" id="IPR013320">
    <property type="entry name" value="ConA-like_dom_sf"/>
</dbReference>
<evidence type="ECO:0000313" key="1">
    <source>
        <dbReference type="EMBL" id="TQE97735.1"/>
    </source>
</evidence>
<dbReference type="CDD" id="cd15482">
    <property type="entry name" value="Sialidase_non-viral"/>
    <property type="match status" value="1"/>
</dbReference>
<dbReference type="Pfam" id="PF13385">
    <property type="entry name" value="Laminin_G_3"/>
    <property type="match status" value="1"/>
</dbReference>
<keyword evidence="2" id="KW-1185">Reference proteome</keyword>
<comment type="caution">
    <text evidence="1">The sequence shown here is derived from an EMBL/GenBank/DDBJ whole genome shotgun (WGS) entry which is preliminary data.</text>
</comment>
<sequence length="593" mass="66857">METIPDHRHIANGYEIPSETYCDQPYIVQTDDGAWLCVMTTGSGHEGHPGQHVVTLRSTDQGRTWSQPVPLEPADGPEASYAVLLKVPGGRIYAFYNHNTDNIRQVKAEEVAADWAPDGWCRRVDSLGYFVFKYSDDGGRTWSPQRYPIPVREMAIDRENVYGGAIRFFWNVGRPFIHDGAAYVSLHKVGGFGRGFFTRSEGVLLKSENILTERDPERITWETLPDGDHGLRAPAGGGPIAEEQSYSVLSDGTFFCVYRTIDGHPAYAYSRDQGHTWTEPQYLRYANGRLVKHPRAANFAWRCQNGHFLYWFHNHGGTWYEDRNPVWLCGGVEVDGPDGKEIRWSQPEIALYDDDPFIRMSYPDLVEEDGRYFVTETQKDIARVHELDPTLLADLWGQFKRATVARDGLLLEQGSPMPDRVEAPPLPVFVRRSASRADHGTEDLRAGFTVELWIQLDSLAAGQILLDNRTRNGKGFCLQTTARGTVEMVLNDGRTENRWDCDPGLLSPGSRHHLVAIVDGGPKIVSFVVDGVLCDGGKFRQFGWGRFSPHLRELNGEVHLRIGPKLQGRIHLVRLYGRYLRTSEAIGNYRAGL</sequence>
<accession>A0A540VLV3</accession>
<reference evidence="1 2" key="1">
    <citation type="submission" date="2019-06" db="EMBL/GenBank/DDBJ databases">
        <title>Genome sequence of Litorilinea aerophila BAA-2444.</title>
        <authorList>
            <person name="Maclea K.S."/>
            <person name="Maurais E.G."/>
            <person name="Iannazzi L.C."/>
        </authorList>
    </citation>
    <scope>NUCLEOTIDE SEQUENCE [LARGE SCALE GENOMIC DNA]</scope>
    <source>
        <strain evidence="1 2">ATCC BAA-2444</strain>
    </source>
</reference>
<gene>
    <name evidence="1" type="ORF">FKZ61_02360</name>
</gene>
<evidence type="ECO:0008006" key="3">
    <source>
        <dbReference type="Google" id="ProtNLM"/>
    </source>
</evidence>
<dbReference type="RefSeq" id="WP_141608462.1">
    <property type="nucleotide sequence ID" value="NZ_VIGC02000002.1"/>
</dbReference>
<organism evidence="1 2">
    <name type="scientific">Litorilinea aerophila</name>
    <dbReference type="NCBI Taxonomy" id="1204385"/>
    <lineage>
        <taxon>Bacteria</taxon>
        <taxon>Bacillati</taxon>
        <taxon>Chloroflexota</taxon>
        <taxon>Caldilineae</taxon>
        <taxon>Caldilineales</taxon>
        <taxon>Caldilineaceae</taxon>
        <taxon>Litorilinea</taxon>
    </lineage>
</organism>
<dbReference type="InParanoid" id="A0A540VLV3"/>
<dbReference type="Gene3D" id="2.120.10.10">
    <property type="match status" value="1"/>
</dbReference>
<dbReference type="InterPro" id="IPR036278">
    <property type="entry name" value="Sialidase_sf"/>
</dbReference>
<dbReference type="OrthoDB" id="9807193at2"/>
<proteinExistence type="predicted"/>
<dbReference type="Pfam" id="PF02012">
    <property type="entry name" value="BNR"/>
    <property type="match status" value="1"/>
</dbReference>
<dbReference type="AlphaFoldDB" id="A0A540VLV3"/>
<dbReference type="Gene3D" id="2.60.120.200">
    <property type="match status" value="1"/>
</dbReference>
<protein>
    <recommendedName>
        <fullName evidence="3">Sialidase domain-containing protein</fullName>
    </recommendedName>
</protein>
<dbReference type="InterPro" id="IPR002860">
    <property type="entry name" value="BNR_rpt"/>
</dbReference>
<dbReference type="SUPFAM" id="SSF50939">
    <property type="entry name" value="Sialidases"/>
    <property type="match status" value="1"/>
</dbReference>
<dbReference type="Proteomes" id="UP000317371">
    <property type="component" value="Unassembled WGS sequence"/>
</dbReference>
<dbReference type="EMBL" id="VIGC01000002">
    <property type="protein sequence ID" value="TQE97735.1"/>
    <property type="molecule type" value="Genomic_DNA"/>
</dbReference>
<name>A0A540VLV3_9CHLR</name>